<evidence type="ECO:0000313" key="1">
    <source>
        <dbReference type="EMBL" id="EWG48222.1"/>
    </source>
</evidence>
<dbReference type="RefSeq" id="XP_018754413.1">
    <property type="nucleotide sequence ID" value="XM_018905482.1"/>
</dbReference>
<protein>
    <submittedName>
        <fullName evidence="1">Uncharacterized protein</fullName>
    </submittedName>
</protein>
<dbReference type="AlphaFoldDB" id="W7MUY1"/>
<sequence length="135" mass="15312">MDFVDLTQFRITTPFALPEIIPYSSGTADSGRKSHQVSLHVTTRPLRIRVITTVTRGVRDLAGITRSLTWHENTENWFGKRQLFEHEQLIDRVLPACGNHGKRAMQYCTTDCEIVVPVTCHLSLGYAVQPHMSFS</sequence>
<dbReference type="Proteomes" id="UP000009096">
    <property type="component" value="Chromosome 3"/>
</dbReference>
<keyword evidence="2" id="KW-1185">Reference proteome</keyword>
<dbReference type="EMBL" id="DS022251">
    <property type="protein sequence ID" value="EWG48222.1"/>
    <property type="molecule type" value="Genomic_DNA"/>
</dbReference>
<dbReference type="VEuPathDB" id="FungiDB:FVEG_16244"/>
<reference evidence="1 2" key="1">
    <citation type="journal article" date="2010" name="Nature">
        <title>Comparative genomics reveals mobile pathogenicity chromosomes in Fusarium.</title>
        <authorList>
            <person name="Ma L.J."/>
            <person name="van der Does H.C."/>
            <person name="Borkovich K.A."/>
            <person name="Coleman J.J."/>
            <person name="Daboussi M.J."/>
            <person name="Di Pietro A."/>
            <person name="Dufresne M."/>
            <person name="Freitag M."/>
            <person name="Grabherr M."/>
            <person name="Henrissat B."/>
            <person name="Houterman P.M."/>
            <person name="Kang S."/>
            <person name="Shim W.B."/>
            <person name="Woloshuk C."/>
            <person name="Xie X."/>
            <person name="Xu J.R."/>
            <person name="Antoniw J."/>
            <person name="Baker S.E."/>
            <person name="Bluhm B.H."/>
            <person name="Breakspear A."/>
            <person name="Brown D.W."/>
            <person name="Butchko R.A."/>
            <person name="Chapman S."/>
            <person name="Coulson R."/>
            <person name="Coutinho P.M."/>
            <person name="Danchin E.G."/>
            <person name="Diener A."/>
            <person name="Gale L.R."/>
            <person name="Gardiner D.M."/>
            <person name="Goff S."/>
            <person name="Hammond-Kosack K.E."/>
            <person name="Hilburn K."/>
            <person name="Hua-Van A."/>
            <person name="Jonkers W."/>
            <person name="Kazan K."/>
            <person name="Kodira C.D."/>
            <person name="Koehrsen M."/>
            <person name="Kumar L."/>
            <person name="Lee Y.H."/>
            <person name="Li L."/>
            <person name="Manners J.M."/>
            <person name="Miranda-Saavedra D."/>
            <person name="Mukherjee M."/>
            <person name="Park G."/>
            <person name="Park J."/>
            <person name="Park S.Y."/>
            <person name="Proctor R.H."/>
            <person name="Regev A."/>
            <person name="Ruiz-Roldan M.C."/>
            <person name="Sain D."/>
            <person name="Sakthikumar S."/>
            <person name="Sykes S."/>
            <person name="Schwartz D.C."/>
            <person name="Turgeon B.G."/>
            <person name="Wapinski I."/>
            <person name="Yoder O."/>
            <person name="Young S."/>
            <person name="Zeng Q."/>
            <person name="Zhou S."/>
            <person name="Galagan J."/>
            <person name="Cuomo C.A."/>
            <person name="Kistler H.C."/>
            <person name="Rep M."/>
        </authorList>
    </citation>
    <scope>NUCLEOTIDE SEQUENCE [LARGE SCALE GENOMIC DNA]</scope>
    <source>
        <strain evidence="2">M3125 / FGSC 7600</strain>
    </source>
</reference>
<dbReference type="KEGG" id="fvr:FVEG_16244"/>
<organism evidence="1 2">
    <name type="scientific">Gibberella moniliformis (strain M3125 / FGSC 7600)</name>
    <name type="common">Maize ear and stalk rot fungus</name>
    <name type="synonym">Fusarium verticillioides</name>
    <dbReference type="NCBI Taxonomy" id="334819"/>
    <lineage>
        <taxon>Eukaryota</taxon>
        <taxon>Fungi</taxon>
        <taxon>Dikarya</taxon>
        <taxon>Ascomycota</taxon>
        <taxon>Pezizomycotina</taxon>
        <taxon>Sordariomycetes</taxon>
        <taxon>Hypocreomycetidae</taxon>
        <taxon>Hypocreales</taxon>
        <taxon>Nectriaceae</taxon>
        <taxon>Fusarium</taxon>
        <taxon>Fusarium fujikuroi species complex</taxon>
    </lineage>
</organism>
<proteinExistence type="predicted"/>
<accession>W7MUY1</accession>
<name>W7MUY1_GIBM7</name>
<dbReference type="GeneID" id="30073120"/>
<evidence type="ECO:0000313" key="2">
    <source>
        <dbReference type="Proteomes" id="UP000009096"/>
    </source>
</evidence>
<gene>
    <name evidence="1" type="ORF">FVEG_16244</name>
</gene>